<evidence type="ECO:0000256" key="1">
    <source>
        <dbReference type="SAM" id="MobiDB-lite"/>
    </source>
</evidence>
<dbReference type="EMBL" id="JATAAI010000046">
    <property type="protein sequence ID" value="KAK1733629.1"/>
    <property type="molecule type" value="Genomic_DNA"/>
</dbReference>
<dbReference type="InterPro" id="IPR011990">
    <property type="entry name" value="TPR-like_helical_dom_sf"/>
</dbReference>
<dbReference type="Proteomes" id="UP001224775">
    <property type="component" value="Unassembled WGS sequence"/>
</dbReference>
<gene>
    <name evidence="2" type="ORF">QTG54_015672</name>
</gene>
<accession>A0AAD8XTK6</accession>
<evidence type="ECO:0000313" key="2">
    <source>
        <dbReference type="EMBL" id="KAK1733629.1"/>
    </source>
</evidence>
<dbReference type="SUPFAM" id="SSF81901">
    <property type="entry name" value="HCP-like"/>
    <property type="match status" value="1"/>
</dbReference>
<dbReference type="Gene3D" id="1.25.40.10">
    <property type="entry name" value="Tetratricopeptide repeat domain"/>
    <property type="match status" value="1"/>
</dbReference>
<feature type="region of interest" description="Disordered" evidence="1">
    <location>
        <begin position="164"/>
        <end position="185"/>
    </location>
</feature>
<proteinExistence type="predicted"/>
<evidence type="ECO:0000313" key="3">
    <source>
        <dbReference type="Proteomes" id="UP001224775"/>
    </source>
</evidence>
<protein>
    <submittedName>
        <fullName evidence="2">Uncharacterized protein</fullName>
    </submittedName>
</protein>
<feature type="compositionally biased region" description="Basic and acidic residues" evidence="1">
    <location>
        <begin position="167"/>
        <end position="177"/>
    </location>
</feature>
<keyword evidence="3" id="KW-1185">Reference proteome</keyword>
<organism evidence="2 3">
    <name type="scientific">Skeletonema marinoi</name>
    <dbReference type="NCBI Taxonomy" id="267567"/>
    <lineage>
        <taxon>Eukaryota</taxon>
        <taxon>Sar</taxon>
        <taxon>Stramenopiles</taxon>
        <taxon>Ochrophyta</taxon>
        <taxon>Bacillariophyta</taxon>
        <taxon>Coscinodiscophyceae</taxon>
        <taxon>Thalassiosirophycidae</taxon>
        <taxon>Thalassiosirales</taxon>
        <taxon>Skeletonemataceae</taxon>
        <taxon>Skeletonema</taxon>
        <taxon>Skeletonema marinoi-dohrnii complex</taxon>
    </lineage>
</organism>
<dbReference type="AlphaFoldDB" id="A0AAD8XTK6"/>
<sequence>MAACCSKLVCNGCIYANQKREYEGRLGYKCVFCRKAVPTTDQEYDKQRMNRVEANDPVALRQEGIEQDKKGNYISAFEYYTKEKEIHHLEEAAIGGHPDARHNLGCIEEDDYNIVRAVKHWIIAATQGHDSSIEALMSAFKGGEVRKDVLAAALRAHKTAVDATKSPQRDAAEEYRRKWSIVEPK</sequence>
<comment type="caution">
    <text evidence="2">The sequence shown here is derived from an EMBL/GenBank/DDBJ whole genome shotgun (WGS) entry which is preliminary data.</text>
</comment>
<name>A0AAD8XTK6_9STRA</name>
<reference evidence="2" key="1">
    <citation type="submission" date="2023-06" db="EMBL/GenBank/DDBJ databases">
        <title>Survivors Of The Sea: Transcriptome response of Skeletonema marinoi to long-term dormancy.</title>
        <authorList>
            <person name="Pinder M.I.M."/>
            <person name="Kourtchenko O."/>
            <person name="Robertson E.K."/>
            <person name="Larsson T."/>
            <person name="Maumus F."/>
            <person name="Osuna-Cruz C.M."/>
            <person name="Vancaester E."/>
            <person name="Stenow R."/>
            <person name="Vandepoele K."/>
            <person name="Ploug H."/>
            <person name="Bruchert V."/>
            <person name="Godhe A."/>
            <person name="Topel M."/>
        </authorList>
    </citation>
    <scope>NUCLEOTIDE SEQUENCE</scope>
    <source>
        <strain evidence="2">R05AC</strain>
    </source>
</reference>